<dbReference type="Proteomes" id="UP000027195">
    <property type="component" value="Unassembled WGS sequence"/>
</dbReference>
<feature type="domain" description="BTB" evidence="2">
    <location>
        <begin position="178"/>
        <end position="303"/>
    </location>
</feature>
<dbReference type="PROSITE" id="PS50097">
    <property type="entry name" value="BTB"/>
    <property type="match status" value="1"/>
</dbReference>
<dbReference type="Gene3D" id="3.30.710.10">
    <property type="entry name" value="Potassium Channel Kv1.1, Chain A"/>
    <property type="match status" value="1"/>
</dbReference>
<dbReference type="SMART" id="SM00225">
    <property type="entry name" value="BTB"/>
    <property type="match status" value="1"/>
</dbReference>
<evidence type="ECO:0000313" key="4">
    <source>
        <dbReference type="Proteomes" id="UP000027195"/>
    </source>
</evidence>
<dbReference type="EMBL" id="KL198107">
    <property type="protein sequence ID" value="KDQ07403.1"/>
    <property type="molecule type" value="Genomic_DNA"/>
</dbReference>
<sequence>MQTPGATPAQSEQPSMFIPKVAFRSHCTIADQFRAHWELSVPVTPEGGIVAAKSLIAFALHGVAPNTTLNWHSDPAAEVAVVSIDPPFVAWTDIRILSCSATDAASPIIHLFAPSMSFTIPWSDVRELFTQEGSNLLISLTFVLSLFLHPPSGVSVPTICDPTALIAISRLLDTRQNHDVTFTFPGGKKLYADRCMLEKKSAYFRQFFRGSDEVDIDSKEGVLGGEDSDDDETATQPSEAATAATQDGDSDPPSQLLQKKRKLAEGAAFAQTDRYILPVSGISYTTFRAVLYYFYAEWITFAPLTSALKPLPDGRNPREESIRAYLRQNPGKPVPVSSKSVYAVASKYQLQALRALSLAHIESCLSTSNIITELFSSFCRNYPEPRKKMVEFVTRHWTDVKASPAWAAAKQEAREAGDAYFIDIMGQIMDVL</sequence>
<dbReference type="SUPFAM" id="SSF54695">
    <property type="entry name" value="POZ domain"/>
    <property type="match status" value="1"/>
</dbReference>
<protein>
    <recommendedName>
        <fullName evidence="2">BTB domain-containing protein</fullName>
    </recommendedName>
</protein>
<dbReference type="AlphaFoldDB" id="A0A067LVP0"/>
<feature type="compositionally biased region" description="Polar residues" evidence="1">
    <location>
        <begin position="234"/>
        <end position="255"/>
    </location>
</feature>
<proteinExistence type="predicted"/>
<keyword evidence="4" id="KW-1185">Reference proteome</keyword>
<accession>A0A067LVP0</accession>
<dbReference type="InterPro" id="IPR011333">
    <property type="entry name" value="SKP1/BTB/POZ_sf"/>
</dbReference>
<name>A0A067LVP0_BOTB1</name>
<evidence type="ECO:0000256" key="1">
    <source>
        <dbReference type="SAM" id="MobiDB-lite"/>
    </source>
</evidence>
<feature type="region of interest" description="Disordered" evidence="1">
    <location>
        <begin position="219"/>
        <end position="255"/>
    </location>
</feature>
<organism evidence="3 4">
    <name type="scientific">Botryobasidium botryosum (strain FD-172 SS1)</name>
    <dbReference type="NCBI Taxonomy" id="930990"/>
    <lineage>
        <taxon>Eukaryota</taxon>
        <taxon>Fungi</taxon>
        <taxon>Dikarya</taxon>
        <taxon>Basidiomycota</taxon>
        <taxon>Agaricomycotina</taxon>
        <taxon>Agaricomycetes</taxon>
        <taxon>Cantharellales</taxon>
        <taxon>Botryobasidiaceae</taxon>
        <taxon>Botryobasidium</taxon>
    </lineage>
</organism>
<dbReference type="PANTHER" id="PTHR24413">
    <property type="entry name" value="SPECKLE-TYPE POZ PROTEIN"/>
    <property type="match status" value="1"/>
</dbReference>
<reference evidence="4" key="1">
    <citation type="journal article" date="2014" name="Proc. Natl. Acad. Sci. U.S.A.">
        <title>Extensive sampling of basidiomycete genomes demonstrates inadequacy of the white-rot/brown-rot paradigm for wood decay fungi.</title>
        <authorList>
            <person name="Riley R."/>
            <person name="Salamov A.A."/>
            <person name="Brown D.W."/>
            <person name="Nagy L.G."/>
            <person name="Floudas D."/>
            <person name="Held B.W."/>
            <person name="Levasseur A."/>
            <person name="Lombard V."/>
            <person name="Morin E."/>
            <person name="Otillar R."/>
            <person name="Lindquist E.A."/>
            <person name="Sun H."/>
            <person name="LaButti K.M."/>
            <person name="Schmutz J."/>
            <person name="Jabbour D."/>
            <person name="Luo H."/>
            <person name="Baker S.E."/>
            <person name="Pisabarro A.G."/>
            <person name="Walton J.D."/>
            <person name="Blanchette R.A."/>
            <person name="Henrissat B."/>
            <person name="Martin F."/>
            <person name="Cullen D."/>
            <person name="Hibbett D.S."/>
            <person name="Grigoriev I.V."/>
        </authorList>
    </citation>
    <scope>NUCLEOTIDE SEQUENCE [LARGE SCALE GENOMIC DNA]</scope>
    <source>
        <strain evidence="4">FD-172 SS1</strain>
    </source>
</reference>
<gene>
    <name evidence="3" type="ORF">BOTBODRAFT_59994</name>
</gene>
<dbReference type="InterPro" id="IPR000210">
    <property type="entry name" value="BTB/POZ_dom"/>
</dbReference>
<dbReference type="OrthoDB" id="6359816at2759"/>
<dbReference type="STRING" id="930990.A0A067LVP0"/>
<dbReference type="InParanoid" id="A0A067LVP0"/>
<dbReference type="HOGENOM" id="CLU_630020_0_0_1"/>
<evidence type="ECO:0000259" key="2">
    <source>
        <dbReference type="PROSITE" id="PS50097"/>
    </source>
</evidence>
<evidence type="ECO:0000313" key="3">
    <source>
        <dbReference type="EMBL" id="KDQ07403.1"/>
    </source>
</evidence>